<dbReference type="OrthoDB" id="3196343at2"/>
<feature type="compositionally biased region" description="Basic and acidic residues" evidence="5">
    <location>
        <begin position="1"/>
        <end position="10"/>
    </location>
</feature>
<dbReference type="Gene3D" id="2.160.20.10">
    <property type="entry name" value="Single-stranded right-handed beta-helix, Pectin lyase-like"/>
    <property type="match status" value="1"/>
</dbReference>
<dbReference type="Pfam" id="PF12708">
    <property type="entry name" value="Pect-lyase_RHGA_epim"/>
    <property type="match status" value="1"/>
</dbReference>
<dbReference type="InterPro" id="IPR051801">
    <property type="entry name" value="GH28_Enzymes"/>
</dbReference>
<keyword evidence="8" id="KW-1185">Reference proteome</keyword>
<reference evidence="7 8" key="1">
    <citation type="submission" date="2019-06" db="EMBL/GenBank/DDBJ databases">
        <title>Draft genome sequence of Miniimonas arenae KCTC 19750T isolated from sea sand.</title>
        <authorList>
            <person name="Park S.-J."/>
        </authorList>
    </citation>
    <scope>NUCLEOTIDE SEQUENCE [LARGE SCALE GENOMIC DNA]</scope>
    <source>
        <strain evidence="7 8">KCTC 19750</strain>
    </source>
</reference>
<evidence type="ECO:0000259" key="6">
    <source>
        <dbReference type="Pfam" id="PF12708"/>
    </source>
</evidence>
<dbReference type="PANTHER" id="PTHR31339:SF9">
    <property type="entry name" value="PLASMIN AND FIBRONECTIN-BINDING PROTEIN A"/>
    <property type="match status" value="1"/>
</dbReference>
<dbReference type="Pfam" id="PF00295">
    <property type="entry name" value="Glyco_hydro_28"/>
    <property type="match status" value="1"/>
</dbReference>
<name>A0A5C5B8W2_9MICO</name>
<dbReference type="InterPro" id="IPR024535">
    <property type="entry name" value="RHGA/B-epi-like_pectate_lyase"/>
</dbReference>
<feature type="region of interest" description="Disordered" evidence="5">
    <location>
        <begin position="1"/>
        <end position="23"/>
    </location>
</feature>
<dbReference type="Proteomes" id="UP000313849">
    <property type="component" value="Unassembled WGS sequence"/>
</dbReference>
<keyword evidence="3 4" id="KW-0326">Glycosidase</keyword>
<dbReference type="EMBL" id="VENP01000080">
    <property type="protein sequence ID" value="TNU72934.1"/>
    <property type="molecule type" value="Genomic_DNA"/>
</dbReference>
<dbReference type="InterPro" id="IPR012334">
    <property type="entry name" value="Pectin_lyas_fold"/>
</dbReference>
<evidence type="ECO:0000313" key="8">
    <source>
        <dbReference type="Proteomes" id="UP000313849"/>
    </source>
</evidence>
<gene>
    <name evidence="7" type="ORF">FH969_14045</name>
</gene>
<evidence type="ECO:0000256" key="1">
    <source>
        <dbReference type="ARBA" id="ARBA00008834"/>
    </source>
</evidence>
<organism evidence="7 8">
    <name type="scientific">Miniimonas arenae</name>
    <dbReference type="NCBI Taxonomy" id="676201"/>
    <lineage>
        <taxon>Bacteria</taxon>
        <taxon>Bacillati</taxon>
        <taxon>Actinomycetota</taxon>
        <taxon>Actinomycetes</taxon>
        <taxon>Micrococcales</taxon>
        <taxon>Beutenbergiaceae</taxon>
        <taxon>Miniimonas</taxon>
    </lineage>
</organism>
<accession>A0A5C5B8W2</accession>
<dbReference type="GO" id="GO:0005975">
    <property type="term" value="P:carbohydrate metabolic process"/>
    <property type="evidence" value="ECO:0007669"/>
    <property type="project" value="InterPro"/>
</dbReference>
<dbReference type="PANTHER" id="PTHR31339">
    <property type="entry name" value="PECTIN LYASE-RELATED"/>
    <property type="match status" value="1"/>
</dbReference>
<dbReference type="RefSeq" id="WP_139987787.1">
    <property type="nucleotide sequence ID" value="NZ_VENP01000080.1"/>
</dbReference>
<evidence type="ECO:0000256" key="2">
    <source>
        <dbReference type="ARBA" id="ARBA00022801"/>
    </source>
</evidence>
<proteinExistence type="inferred from homology"/>
<dbReference type="GO" id="GO:0004650">
    <property type="term" value="F:polygalacturonase activity"/>
    <property type="evidence" value="ECO:0007669"/>
    <property type="project" value="InterPro"/>
</dbReference>
<evidence type="ECO:0000313" key="7">
    <source>
        <dbReference type="EMBL" id="TNU72934.1"/>
    </source>
</evidence>
<sequence>MSGHSNEKRAVATQTPSGRTDVRDHGAVGDGVTLETAAFQSAVDAVAAAGGGTVTVPPGRYLLGGLVLASDIHLRIEAGAVVVASPSYDDFRTHEAVTPAEESWHALLYAREATRVTITGPGRIEGSGYAYAVGEVDENGYRAPADRRPRMILLEDCTDVRVAGLTIVDAPMWTVHLAGCRRAALTDLVLDASMTLPNTDGIDIDGSSDVRVIGCSITGADDAVCLKTTRKRAYAAPTERVVISGCTLESRSCALKIGTETHLPVRDVVATGLVIGPTNRAIGIVSRDGGGIHDVVVSDVVLRTTIGTPAYWGRAEPIHLSALPRVPGREPGVIHDVRIAGVRGECAGPVHLHAWRRGAVRDVTLSDVRLRQTVAGGPWDGLQGELDLRPPVNPDAPEGMGRDNAYQVSEDGIYGVSRVPGGMPGLYATGVEGLELRDVVVTRPDPLPQGWHPDVIVTE</sequence>
<evidence type="ECO:0000256" key="4">
    <source>
        <dbReference type="RuleBase" id="RU361169"/>
    </source>
</evidence>
<dbReference type="SUPFAM" id="SSF51126">
    <property type="entry name" value="Pectin lyase-like"/>
    <property type="match status" value="1"/>
</dbReference>
<keyword evidence="2 4" id="KW-0378">Hydrolase</keyword>
<dbReference type="InterPro" id="IPR011050">
    <property type="entry name" value="Pectin_lyase_fold/virulence"/>
</dbReference>
<comment type="similarity">
    <text evidence="1 4">Belongs to the glycosyl hydrolase 28 family.</text>
</comment>
<dbReference type="AlphaFoldDB" id="A0A5C5B8W2"/>
<evidence type="ECO:0000256" key="3">
    <source>
        <dbReference type="ARBA" id="ARBA00023295"/>
    </source>
</evidence>
<dbReference type="InterPro" id="IPR000743">
    <property type="entry name" value="Glyco_hydro_28"/>
</dbReference>
<evidence type="ECO:0000256" key="5">
    <source>
        <dbReference type="SAM" id="MobiDB-lite"/>
    </source>
</evidence>
<feature type="domain" description="Rhamnogalacturonase A/B/Epimerase-like pectate lyase" evidence="6">
    <location>
        <begin position="21"/>
        <end position="66"/>
    </location>
</feature>
<comment type="caution">
    <text evidence="7">The sequence shown here is derived from an EMBL/GenBank/DDBJ whole genome shotgun (WGS) entry which is preliminary data.</text>
</comment>
<protein>
    <submittedName>
        <fullName evidence="7">Glycoside hydrolase family 28 protein</fullName>
    </submittedName>
</protein>